<reference evidence="2 3" key="1">
    <citation type="submission" date="2017-06" db="EMBL/GenBank/DDBJ databases">
        <title>Comparative genomic analysis of Ambrosia Fusariam Clade fungi.</title>
        <authorList>
            <person name="Stajich J.E."/>
            <person name="Carrillo J."/>
            <person name="Kijimoto T."/>
            <person name="Eskalen A."/>
            <person name="O'Donnell K."/>
            <person name="Kasson M."/>
        </authorList>
    </citation>
    <scope>NUCLEOTIDE SEQUENCE [LARGE SCALE GENOMIC DNA]</scope>
    <source>
        <strain evidence="2">UCR3666</strain>
    </source>
</reference>
<gene>
    <name evidence="2" type="ORF">CDV36_011612</name>
</gene>
<feature type="compositionally biased region" description="Polar residues" evidence="1">
    <location>
        <begin position="244"/>
        <end position="254"/>
    </location>
</feature>
<name>A0A3M2RTX4_9HYPO</name>
<evidence type="ECO:0000313" key="3">
    <source>
        <dbReference type="Proteomes" id="UP000277212"/>
    </source>
</evidence>
<sequence>MVALDNRETPEPADSDPPGESISTRASACESAFVKGLYLLDSNQEDILYATVLRRLQKRFTNWTGYLGVFAGGNGSLDQRLKRHPQHRDLVVVALNMLKDNLLQITAEPSDQGSEDSSDEETDRREVELEGIRVSINELDRLAIHIRQSSTSSLDTRVKAFASKRAAEISSFETKAMLAVNALYPDANESLRQHLSKSMVHRYTKLLYWKSHDKKLRADNRPLRHSRELHIDRTPSPLPLKAVPQQQTALSGSDTRPEPVARPGSAGISFLSDTFASDPISRFSLLPKPIEPVRREAGATTVLETGAIFPKPPKFDEGDDTAPCPLCRRVFQGSDFANDVWWKYVLHLTNHGYKC</sequence>
<evidence type="ECO:0000256" key="1">
    <source>
        <dbReference type="SAM" id="MobiDB-lite"/>
    </source>
</evidence>
<feature type="compositionally biased region" description="Basic and acidic residues" evidence="1">
    <location>
        <begin position="219"/>
        <end position="233"/>
    </location>
</feature>
<feature type="region of interest" description="Disordered" evidence="1">
    <location>
        <begin position="219"/>
        <end position="262"/>
    </location>
</feature>
<dbReference type="EMBL" id="NKUJ01000271">
    <property type="protein sequence ID" value="RMJ08757.1"/>
    <property type="molecule type" value="Genomic_DNA"/>
</dbReference>
<accession>A0A3M2RTX4</accession>
<feature type="region of interest" description="Disordered" evidence="1">
    <location>
        <begin position="1"/>
        <end position="24"/>
    </location>
</feature>
<feature type="region of interest" description="Disordered" evidence="1">
    <location>
        <begin position="105"/>
        <end position="127"/>
    </location>
</feature>
<dbReference type="Proteomes" id="UP000277212">
    <property type="component" value="Unassembled WGS sequence"/>
</dbReference>
<dbReference type="PANTHER" id="PTHR35391:SF5">
    <property type="entry name" value="DUF6590 DOMAIN-CONTAINING PROTEIN"/>
    <property type="match status" value="1"/>
</dbReference>
<comment type="caution">
    <text evidence="2">The sequence shown here is derived from an EMBL/GenBank/DDBJ whole genome shotgun (WGS) entry which is preliminary data.</text>
</comment>
<feature type="compositionally biased region" description="Basic and acidic residues" evidence="1">
    <location>
        <begin position="1"/>
        <end position="10"/>
    </location>
</feature>
<dbReference type="PANTHER" id="PTHR35391">
    <property type="entry name" value="C2H2-TYPE DOMAIN-CONTAINING PROTEIN-RELATED"/>
    <property type="match status" value="1"/>
</dbReference>
<protein>
    <submittedName>
        <fullName evidence="2">Uncharacterized protein</fullName>
    </submittedName>
</protein>
<dbReference type="STRING" id="2010991.A0A3M2RTX4"/>
<organism evidence="2 3">
    <name type="scientific">Fusarium kuroshium</name>
    <dbReference type="NCBI Taxonomy" id="2010991"/>
    <lineage>
        <taxon>Eukaryota</taxon>
        <taxon>Fungi</taxon>
        <taxon>Dikarya</taxon>
        <taxon>Ascomycota</taxon>
        <taxon>Pezizomycotina</taxon>
        <taxon>Sordariomycetes</taxon>
        <taxon>Hypocreomycetidae</taxon>
        <taxon>Hypocreales</taxon>
        <taxon>Nectriaceae</taxon>
        <taxon>Fusarium</taxon>
        <taxon>Fusarium solani species complex</taxon>
    </lineage>
</organism>
<proteinExistence type="predicted"/>
<evidence type="ECO:0000313" key="2">
    <source>
        <dbReference type="EMBL" id="RMJ08757.1"/>
    </source>
</evidence>
<dbReference type="AlphaFoldDB" id="A0A3M2RTX4"/>
<dbReference type="OrthoDB" id="195446at2759"/>
<keyword evidence="3" id="KW-1185">Reference proteome</keyword>